<organism evidence="3 4">
    <name type="scientific">Acidovorax soli</name>
    <dbReference type="NCBI Taxonomy" id="592050"/>
    <lineage>
        <taxon>Bacteria</taxon>
        <taxon>Pseudomonadati</taxon>
        <taxon>Pseudomonadota</taxon>
        <taxon>Betaproteobacteria</taxon>
        <taxon>Burkholderiales</taxon>
        <taxon>Comamonadaceae</taxon>
        <taxon>Acidovorax</taxon>
    </lineage>
</organism>
<protein>
    <recommendedName>
        <fullName evidence="5">Secreted protein</fullName>
    </recommendedName>
</protein>
<keyword evidence="4" id="KW-1185">Reference proteome</keyword>
<evidence type="ECO:0000313" key="3">
    <source>
        <dbReference type="EMBL" id="SEA89597.1"/>
    </source>
</evidence>
<name>A0A1H4EXL9_9BURK</name>
<evidence type="ECO:0000313" key="4">
    <source>
        <dbReference type="Proteomes" id="UP000199002"/>
    </source>
</evidence>
<reference evidence="4" key="1">
    <citation type="submission" date="2016-10" db="EMBL/GenBank/DDBJ databases">
        <authorList>
            <person name="Varghese N."/>
            <person name="Submissions S."/>
        </authorList>
    </citation>
    <scope>NUCLEOTIDE SEQUENCE [LARGE SCALE GENOMIC DNA]</scope>
    <source>
        <strain evidence="4">DSM 25157</strain>
    </source>
</reference>
<evidence type="ECO:0000256" key="1">
    <source>
        <dbReference type="SAM" id="MobiDB-lite"/>
    </source>
</evidence>
<feature type="compositionally biased region" description="Basic and acidic residues" evidence="1">
    <location>
        <begin position="56"/>
        <end position="76"/>
    </location>
</feature>
<evidence type="ECO:0000256" key="2">
    <source>
        <dbReference type="SAM" id="SignalP"/>
    </source>
</evidence>
<feature type="signal peptide" evidence="2">
    <location>
        <begin position="1"/>
        <end position="29"/>
    </location>
</feature>
<proteinExistence type="predicted"/>
<dbReference type="EMBL" id="FNQJ01000043">
    <property type="protein sequence ID" value="SEA89597.1"/>
    <property type="molecule type" value="Genomic_DNA"/>
</dbReference>
<sequence>MPMRTRLAQQITTTAAAALLACLSASSHAQTQSTTPENCTRVNGMLSCYPTDKLAGEKKDSKATTEEKAADDKAPEGKTALPTYSKSQLPSHGVTFNGKGYAAATGIKVTGVLTGTYCSGTTLMNKYSDGTANIAEKNSTKCGYKTPGGGDGWGPGYNCIGNTLYLVSSDGSSVIVDTNAYCGLGSTGTNRW</sequence>
<dbReference type="AlphaFoldDB" id="A0A1H4EXL9"/>
<gene>
    <name evidence="3" type="ORF">SAMN05421875_1431</name>
</gene>
<keyword evidence="2" id="KW-0732">Signal</keyword>
<evidence type="ECO:0008006" key="5">
    <source>
        <dbReference type="Google" id="ProtNLM"/>
    </source>
</evidence>
<dbReference type="Proteomes" id="UP000199002">
    <property type="component" value="Unassembled WGS sequence"/>
</dbReference>
<dbReference type="PROSITE" id="PS51257">
    <property type="entry name" value="PROKAR_LIPOPROTEIN"/>
    <property type="match status" value="1"/>
</dbReference>
<feature type="chain" id="PRO_5011668051" description="Secreted protein" evidence="2">
    <location>
        <begin position="30"/>
        <end position="192"/>
    </location>
</feature>
<feature type="region of interest" description="Disordered" evidence="1">
    <location>
        <begin position="56"/>
        <end position="86"/>
    </location>
</feature>
<accession>A0A1H4EXL9</accession>